<accession>A0A2G5KDA9</accession>
<name>A0A2G5KDA9_9RHOB</name>
<dbReference type="InterPro" id="IPR001173">
    <property type="entry name" value="Glyco_trans_2-like"/>
</dbReference>
<dbReference type="SUPFAM" id="SSF53448">
    <property type="entry name" value="Nucleotide-diphospho-sugar transferases"/>
    <property type="match status" value="1"/>
</dbReference>
<dbReference type="RefSeq" id="WP_099591431.1">
    <property type="nucleotide sequence ID" value="NZ_MDGM01000003.1"/>
</dbReference>
<dbReference type="Gene3D" id="3.90.550.10">
    <property type="entry name" value="Spore Coat Polysaccharide Biosynthesis Protein SpsA, Chain A"/>
    <property type="match status" value="1"/>
</dbReference>
<proteinExistence type="predicted"/>
<evidence type="ECO:0000313" key="3">
    <source>
        <dbReference type="Proteomes" id="UP000231516"/>
    </source>
</evidence>
<reference evidence="2 3" key="1">
    <citation type="submission" date="2016-08" db="EMBL/GenBank/DDBJ databases">
        <title>Draft genome of Amylibacter sp. strain 4G11.</title>
        <authorList>
            <person name="Wong S.-K."/>
            <person name="Hamasaki K."/>
            <person name="Yoshizawa S."/>
        </authorList>
    </citation>
    <scope>NUCLEOTIDE SEQUENCE [LARGE SCALE GENOMIC DNA]</scope>
    <source>
        <strain evidence="2 3">4G11</strain>
    </source>
</reference>
<evidence type="ECO:0000259" key="1">
    <source>
        <dbReference type="Pfam" id="PF00535"/>
    </source>
</evidence>
<gene>
    <name evidence="2" type="ORF">BFP76_11975</name>
</gene>
<evidence type="ECO:0000313" key="2">
    <source>
        <dbReference type="EMBL" id="PIB26604.1"/>
    </source>
</evidence>
<comment type="caution">
    <text evidence="2">The sequence shown here is derived from an EMBL/GenBank/DDBJ whole genome shotgun (WGS) entry which is preliminary data.</text>
</comment>
<dbReference type="PANTHER" id="PTHR43685">
    <property type="entry name" value="GLYCOSYLTRANSFERASE"/>
    <property type="match status" value="1"/>
</dbReference>
<dbReference type="PANTHER" id="PTHR43685:SF3">
    <property type="entry name" value="SLR2126 PROTEIN"/>
    <property type="match status" value="1"/>
</dbReference>
<dbReference type="InterPro" id="IPR029044">
    <property type="entry name" value="Nucleotide-diphossugar_trans"/>
</dbReference>
<organism evidence="2 3">
    <name type="scientific">Paramylibacter kogurei</name>
    <dbReference type="NCBI Taxonomy" id="1889778"/>
    <lineage>
        <taxon>Bacteria</taxon>
        <taxon>Pseudomonadati</taxon>
        <taxon>Pseudomonadota</taxon>
        <taxon>Alphaproteobacteria</taxon>
        <taxon>Rhodobacterales</taxon>
        <taxon>Paracoccaceae</taxon>
        <taxon>Paramylibacter</taxon>
    </lineage>
</organism>
<dbReference type="Pfam" id="PF00535">
    <property type="entry name" value="Glycos_transf_2"/>
    <property type="match status" value="1"/>
</dbReference>
<keyword evidence="3" id="KW-1185">Reference proteome</keyword>
<dbReference type="OrthoDB" id="153025at2"/>
<sequence>MKFTPPASIIIVSHGRPDGLARILSALRFQSYANFEIIVVADHEPTSKNIKFVKFDEANISKARNLGIAVAAGDIIAFCDDDAIPEPRWLERLIAPFENPDIGVAGGYVRGRNGISFQWRALETDMNGNDYPLEREECSDISIHSCGERFAKVQGTNCAFRKTGVVDLGGFDENFAFYLDETELTLRMGRAGWKTAIVPLAEVQHGYAASLMRGVNRAPKTLFQIGFSKAYFLKKYGDLDTIQLFRDEQERRLTTFVSGTKITNAEKIKLLQTLDDGISQGTQIGDAKCNLSVQNTPEFLPATNTNETNGVAIVGSLLRWNSLVKRAKILAEQGIPTMVFCFTHTTLFHHRYFDVRGFWVQTGGVYGRSDRNDPIFCPYSIASRAKREQKLLTDQRDFSKILDSSHR</sequence>
<protein>
    <recommendedName>
        <fullName evidence="1">Glycosyltransferase 2-like domain-containing protein</fullName>
    </recommendedName>
</protein>
<dbReference type="InterPro" id="IPR050834">
    <property type="entry name" value="Glycosyltransf_2"/>
</dbReference>
<feature type="domain" description="Glycosyltransferase 2-like" evidence="1">
    <location>
        <begin position="8"/>
        <end position="141"/>
    </location>
</feature>
<dbReference type="AlphaFoldDB" id="A0A2G5KDA9"/>
<dbReference type="Proteomes" id="UP000231516">
    <property type="component" value="Unassembled WGS sequence"/>
</dbReference>
<dbReference type="EMBL" id="MDGM01000003">
    <property type="protein sequence ID" value="PIB26604.1"/>
    <property type="molecule type" value="Genomic_DNA"/>
</dbReference>